<dbReference type="AlphaFoldDB" id="A0A392PIK0"/>
<keyword evidence="2" id="KW-1185">Reference proteome</keyword>
<sequence>MKYSGASAISKQLTWAMYVLYAYPYSVSTTTSAQPV</sequence>
<organism evidence="1 2">
    <name type="scientific">Trifolium medium</name>
    <dbReference type="NCBI Taxonomy" id="97028"/>
    <lineage>
        <taxon>Eukaryota</taxon>
        <taxon>Viridiplantae</taxon>
        <taxon>Streptophyta</taxon>
        <taxon>Embryophyta</taxon>
        <taxon>Tracheophyta</taxon>
        <taxon>Spermatophyta</taxon>
        <taxon>Magnoliopsida</taxon>
        <taxon>eudicotyledons</taxon>
        <taxon>Gunneridae</taxon>
        <taxon>Pentapetalae</taxon>
        <taxon>rosids</taxon>
        <taxon>fabids</taxon>
        <taxon>Fabales</taxon>
        <taxon>Fabaceae</taxon>
        <taxon>Papilionoideae</taxon>
        <taxon>50 kb inversion clade</taxon>
        <taxon>NPAAA clade</taxon>
        <taxon>Hologalegina</taxon>
        <taxon>IRL clade</taxon>
        <taxon>Trifolieae</taxon>
        <taxon>Trifolium</taxon>
    </lineage>
</organism>
<comment type="caution">
    <text evidence="1">The sequence shown here is derived from an EMBL/GenBank/DDBJ whole genome shotgun (WGS) entry which is preliminary data.</text>
</comment>
<dbReference type="EMBL" id="LXQA010081903">
    <property type="protein sequence ID" value="MCI11888.1"/>
    <property type="molecule type" value="Genomic_DNA"/>
</dbReference>
<name>A0A392PIK0_9FABA</name>
<evidence type="ECO:0000313" key="2">
    <source>
        <dbReference type="Proteomes" id="UP000265520"/>
    </source>
</evidence>
<evidence type="ECO:0000313" key="1">
    <source>
        <dbReference type="EMBL" id="MCI11888.1"/>
    </source>
</evidence>
<accession>A0A392PIK0</accession>
<dbReference type="Proteomes" id="UP000265520">
    <property type="component" value="Unassembled WGS sequence"/>
</dbReference>
<feature type="non-terminal residue" evidence="1">
    <location>
        <position position="36"/>
    </location>
</feature>
<reference evidence="1 2" key="1">
    <citation type="journal article" date="2018" name="Front. Plant Sci.">
        <title>Red Clover (Trifolium pratense) and Zigzag Clover (T. medium) - A Picture of Genomic Similarities and Differences.</title>
        <authorList>
            <person name="Dluhosova J."/>
            <person name="Istvanek J."/>
            <person name="Nedelnik J."/>
            <person name="Repkova J."/>
        </authorList>
    </citation>
    <scope>NUCLEOTIDE SEQUENCE [LARGE SCALE GENOMIC DNA]</scope>
    <source>
        <strain evidence="2">cv. 10/8</strain>
        <tissue evidence="1">Leaf</tissue>
    </source>
</reference>
<proteinExistence type="predicted"/>
<protein>
    <submittedName>
        <fullName evidence="1">Uncharacterized protein</fullName>
    </submittedName>
</protein>